<evidence type="ECO:0000256" key="1">
    <source>
        <dbReference type="ARBA" id="ARBA00022741"/>
    </source>
</evidence>
<dbReference type="GO" id="GO:0005524">
    <property type="term" value="F:ATP binding"/>
    <property type="evidence" value="ECO:0007669"/>
    <property type="project" value="UniProtKB-KW"/>
</dbReference>
<dbReference type="InterPro" id="IPR002078">
    <property type="entry name" value="Sigma_54_int"/>
</dbReference>
<dbReference type="InterPro" id="IPR029016">
    <property type="entry name" value="GAF-like_dom_sf"/>
</dbReference>
<dbReference type="GO" id="GO:0006355">
    <property type="term" value="P:regulation of DNA-templated transcription"/>
    <property type="evidence" value="ECO:0007669"/>
    <property type="project" value="InterPro"/>
</dbReference>
<dbReference type="Pfam" id="PF01590">
    <property type="entry name" value="GAF"/>
    <property type="match status" value="1"/>
</dbReference>
<dbReference type="InterPro" id="IPR003593">
    <property type="entry name" value="AAA+_ATPase"/>
</dbReference>
<dbReference type="STRING" id="1121105.GCA_000421665_00415"/>
<dbReference type="InterPro" id="IPR058031">
    <property type="entry name" value="AAA_lid_NorR"/>
</dbReference>
<keyword evidence="5" id="KW-0804">Transcription</keyword>
<dbReference type="SUPFAM" id="SSF52540">
    <property type="entry name" value="P-loop containing nucleoside triphosphate hydrolases"/>
    <property type="match status" value="1"/>
</dbReference>
<feature type="domain" description="Sigma-54 factor interaction" evidence="6">
    <location>
        <begin position="292"/>
        <end position="517"/>
    </location>
</feature>
<dbReference type="AlphaFoldDB" id="A0A3D4S528"/>
<dbReference type="FunFam" id="3.40.50.300:FF:000006">
    <property type="entry name" value="DNA-binding transcriptional regulator NtrC"/>
    <property type="match status" value="1"/>
</dbReference>
<dbReference type="GO" id="GO:0043565">
    <property type="term" value="F:sequence-specific DNA binding"/>
    <property type="evidence" value="ECO:0007669"/>
    <property type="project" value="InterPro"/>
</dbReference>
<dbReference type="PANTHER" id="PTHR32071">
    <property type="entry name" value="TRANSCRIPTIONAL REGULATORY PROTEIN"/>
    <property type="match status" value="1"/>
</dbReference>
<dbReference type="SUPFAM" id="SSF46689">
    <property type="entry name" value="Homeodomain-like"/>
    <property type="match status" value="1"/>
</dbReference>
<dbReference type="EMBL" id="DQHO01000027">
    <property type="protein sequence ID" value="HCS93924.1"/>
    <property type="molecule type" value="Genomic_DNA"/>
</dbReference>
<dbReference type="InterPro" id="IPR003018">
    <property type="entry name" value="GAF"/>
</dbReference>
<dbReference type="Gene3D" id="1.10.8.60">
    <property type="match status" value="1"/>
</dbReference>
<evidence type="ECO:0000256" key="4">
    <source>
        <dbReference type="ARBA" id="ARBA00023125"/>
    </source>
</evidence>
<evidence type="ECO:0000256" key="5">
    <source>
        <dbReference type="ARBA" id="ARBA00023163"/>
    </source>
</evidence>
<keyword evidence="2" id="KW-0067">ATP-binding</keyword>
<reference evidence="7 8" key="1">
    <citation type="journal article" date="2018" name="Nat. Biotechnol.">
        <title>A standardized bacterial taxonomy based on genome phylogeny substantially revises the tree of life.</title>
        <authorList>
            <person name="Parks D.H."/>
            <person name="Chuvochina M."/>
            <person name="Waite D.W."/>
            <person name="Rinke C."/>
            <person name="Skarshewski A."/>
            <person name="Chaumeil P.A."/>
            <person name="Hugenholtz P."/>
        </authorList>
    </citation>
    <scope>NUCLEOTIDE SEQUENCE [LARGE SCALE GENOMIC DNA]</scope>
    <source>
        <strain evidence="7">UBA11306</strain>
    </source>
</reference>
<name>A0A3D4S528_9ENTE</name>
<dbReference type="Gene3D" id="1.10.10.60">
    <property type="entry name" value="Homeodomain-like"/>
    <property type="match status" value="1"/>
</dbReference>
<protein>
    <submittedName>
        <fullName evidence="7">Sigma-54-dependent Fis family transcriptional regulator</fullName>
    </submittedName>
</protein>
<evidence type="ECO:0000256" key="3">
    <source>
        <dbReference type="ARBA" id="ARBA00023015"/>
    </source>
</evidence>
<dbReference type="PANTHER" id="PTHR32071:SF101">
    <property type="entry name" value="ACETOIN DEHYDROGENASE OPERON TRANSCRIPTIONAL ACTIVATOR ACOR"/>
    <property type="match status" value="1"/>
</dbReference>
<keyword evidence="1" id="KW-0547">Nucleotide-binding</keyword>
<comment type="caution">
    <text evidence="7">The sequence shown here is derived from an EMBL/GenBank/DDBJ whole genome shotgun (WGS) entry which is preliminary data.</text>
</comment>
<dbReference type="Pfam" id="PF25601">
    <property type="entry name" value="AAA_lid_14"/>
    <property type="match status" value="1"/>
</dbReference>
<evidence type="ECO:0000313" key="7">
    <source>
        <dbReference type="EMBL" id="HCS93924.1"/>
    </source>
</evidence>
<accession>A0A3D4S528</accession>
<dbReference type="InterPro" id="IPR027417">
    <property type="entry name" value="P-loop_NTPase"/>
</dbReference>
<dbReference type="CDD" id="cd00009">
    <property type="entry name" value="AAA"/>
    <property type="match status" value="1"/>
</dbReference>
<evidence type="ECO:0000313" key="8">
    <source>
        <dbReference type="Proteomes" id="UP000262195"/>
    </source>
</evidence>
<sequence length="673" mass="76664">MNQSNWKNFISTGLVDNSAIPDFVSNSWQLCRRKQVDPFQIKPGKILTANELRERKKMNKDLIDNVTRDISQLSTALNLDQPVFILTDSYGNIIWRSGNYQALSEANDIYFSEGSAWDEMNAGTNAIALAMSEKQAITVSRYEHYVVASQSWSCVAAPILDENNEVVGVLDVSTYNNESALNCQLFIGLIAQKISNDIIKDRIRAQQELLQSAVNNLDNRILCDMNGRMVCIPEQVQHKYDLRIGDFITDALEKHRLTCTKTPISTQQSQVGYAYLIEKSEAFHEDFYYSGAHSENKQYNQFLKRVVQVADSNLPIHIHGESGSGKEIIAETIHYNSGYRNGPLVAVNCSAVSENLLESELFGYAPGAFTGAKSTGNKGKIELANHGTLFLDEVDSMTHKMQAALLRVIEHKVVTPIGSDKPRLVDFRLVTATNQDLKEAVQKEKFRADLFYRLYVCPLEIPPLRDRIEDIVPLISRFCMRRNWYINWQDKIFKVAKDFEWKGNIREFNNFLERVYVFYRHNEPTTAELQRTLVVGTLKENSPLTTDTWDDDGHRDFNNSKATIGRAQRPAGYPKYNGDYSGNHRNAPNSDYRNDPVSNHGVTVGRETEVLKDHDEMRSVADIASLDPSTVEREHIIRALEQHKYHMTNTAEALGISRSTLYRKLKKYELDHK</sequence>
<dbReference type="PRINTS" id="PR01590">
    <property type="entry name" value="HTHFIS"/>
</dbReference>
<keyword evidence="4" id="KW-0238">DNA-binding</keyword>
<organism evidence="7 8">
    <name type="scientific">Bavariicoccus seileri</name>
    <dbReference type="NCBI Taxonomy" id="549685"/>
    <lineage>
        <taxon>Bacteria</taxon>
        <taxon>Bacillati</taxon>
        <taxon>Bacillota</taxon>
        <taxon>Bacilli</taxon>
        <taxon>Lactobacillales</taxon>
        <taxon>Enterococcaceae</taxon>
        <taxon>Bavariicoccus</taxon>
    </lineage>
</organism>
<dbReference type="InterPro" id="IPR002197">
    <property type="entry name" value="HTH_Fis"/>
</dbReference>
<evidence type="ECO:0000259" key="6">
    <source>
        <dbReference type="PROSITE" id="PS50045"/>
    </source>
</evidence>
<evidence type="ECO:0000256" key="2">
    <source>
        <dbReference type="ARBA" id="ARBA00022840"/>
    </source>
</evidence>
<gene>
    <name evidence="7" type="ORF">DIW15_04360</name>
</gene>
<dbReference type="Gene3D" id="3.40.50.300">
    <property type="entry name" value="P-loop containing nucleotide triphosphate hydrolases"/>
    <property type="match status" value="1"/>
</dbReference>
<dbReference type="Pfam" id="PF02954">
    <property type="entry name" value="HTH_8"/>
    <property type="match status" value="1"/>
</dbReference>
<dbReference type="PROSITE" id="PS50045">
    <property type="entry name" value="SIGMA54_INTERACT_4"/>
    <property type="match status" value="1"/>
</dbReference>
<dbReference type="SMART" id="SM00382">
    <property type="entry name" value="AAA"/>
    <property type="match status" value="1"/>
</dbReference>
<dbReference type="InterPro" id="IPR009057">
    <property type="entry name" value="Homeodomain-like_sf"/>
</dbReference>
<keyword evidence="3" id="KW-0805">Transcription regulation</keyword>
<dbReference type="Pfam" id="PF00158">
    <property type="entry name" value="Sigma54_activat"/>
    <property type="match status" value="1"/>
</dbReference>
<dbReference type="Gene3D" id="3.30.450.40">
    <property type="match status" value="1"/>
</dbReference>
<proteinExistence type="predicted"/>
<dbReference type="Proteomes" id="UP000262195">
    <property type="component" value="Unassembled WGS sequence"/>
</dbReference>